<feature type="transmembrane region" description="Helical" evidence="6">
    <location>
        <begin position="109"/>
        <end position="126"/>
    </location>
</feature>
<feature type="transmembrane region" description="Helical" evidence="6">
    <location>
        <begin position="431"/>
        <end position="450"/>
    </location>
</feature>
<dbReference type="Gene3D" id="3.60.15.10">
    <property type="entry name" value="Ribonuclease Z/Hydroxyacylglutathione hydrolase-like"/>
    <property type="match status" value="1"/>
</dbReference>
<comment type="subcellular location">
    <subcellularLocation>
        <location evidence="1">Cell membrane</location>
        <topology evidence="1">Multi-pass membrane protein</topology>
    </subcellularLocation>
</comment>
<feature type="transmembrane region" description="Helical" evidence="6">
    <location>
        <begin position="479"/>
        <end position="503"/>
    </location>
</feature>
<evidence type="ECO:0000256" key="5">
    <source>
        <dbReference type="ARBA" id="ARBA00023136"/>
    </source>
</evidence>
<dbReference type="InterPro" id="IPR025405">
    <property type="entry name" value="DUF4131"/>
</dbReference>
<reference evidence="9" key="1">
    <citation type="submission" date="2023-07" db="EMBL/GenBank/DDBJ databases">
        <title>Genome content predicts the carbon catabolic preferences of heterotrophic bacteria.</title>
        <authorList>
            <person name="Gralka M."/>
        </authorList>
    </citation>
    <scope>NUCLEOTIDE SEQUENCE</scope>
    <source>
        <strain evidence="9">C2R13</strain>
    </source>
</reference>
<feature type="domain" description="ComEC/Rec2-related protein" evidence="7">
    <location>
        <begin position="328"/>
        <end position="541"/>
    </location>
</feature>
<evidence type="ECO:0000259" key="7">
    <source>
        <dbReference type="Pfam" id="PF03772"/>
    </source>
</evidence>
<keyword evidence="5 6" id="KW-0472">Membrane</keyword>
<dbReference type="NCBIfam" id="TIGR00360">
    <property type="entry name" value="ComEC_N-term"/>
    <property type="match status" value="1"/>
</dbReference>
<feature type="transmembrane region" description="Helical" evidence="6">
    <location>
        <begin position="352"/>
        <end position="378"/>
    </location>
</feature>
<dbReference type="RefSeq" id="WP_303594012.1">
    <property type="nucleotide sequence ID" value="NZ_JAUORK010000011.1"/>
</dbReference>
<organism evidence="9 10">
    <name type="scientific">Cobetia amphilecti</name>
    <dbReference type="NCBI Taxonomy" id="1055104"/>
    <lineage>
        <taxon>Bacteria</taxon>
        <taxon>Pseudomonadati</taxon>
        <taxon>Pseudomonadota</taxon>
        <taxon>Gammaproteobacteria</taxon>
        <taxon>Oceanospirillales</taxon>
        <taxon>Halomonadaceae</taxon>
        <taxon>Cobetia</taxon>
    </lineage>
</organism>
<dbReference type="PANTHER" id="PTHR30619">
    <property type="entry name" value="DNA INTERNALIZATION/COMPETENCE PROTEIN COMEC/REC2"/>
    <property type="match status" value="1"/>
</dbReference>
<dbReference type="InterPro" id="IPR036866">
    <property type="entry name" value="RibonucZ/Hydroxyglut_hydro"/>
</dbReference>
<feature type="transmembrane region" description="Helical" evidence="6">
    <location>
        <begin position="604"/>
        <end position="624"/>
    </location>
</feature>
<feature type="transmembrane region" description="Helical" evidence="6">
    <location>
        <begin position="68"/>
        <end position="89"/>
    </location>
</feature>
<evidence type="ECO:0000313" key="10">
    <source>
        <dbReference type="Proteomes" id="UP001170481"/>
    </source>
</evidence>
<feature type="transmembrane region" description="Helical" evidence="6">
    <location>
        <begin position="390"/>
        <end position="411"/>
    </location>
</feature>
<evidence type="ECO:0000256" key="6">
    <source>
        <dbReference type="SAM" id="Phobius"/>
    </source>
</evidence>
<dbReference type="InterPro" id="IPR052159">
    <property type="entry name" value="Competence_DNA_uptake"/>
</dbReference>
<protein>
    <submittedName>
        <fullName evidence="9">ComEC/Rec2 family competence protein</fullName>
    </submittedName>
</protein>
<dbReference type="PANTHER" id="PTHR30619:SF1">
    <property type="entry name" value="RECOMBINATION PROTEIN 2"/>
    <property type="match status" value="1"/>
</dbReference>
<evidence type="ECO:0000256" key="4">
    <source>
        <dbReference type="ARBA" id="ARBA00022989"/>
    </source>
</evidence>
<dbReference type="SUPFAM" id="SSF56281">
    <property type="entry name" value="Metallo-hydrolase/oxidoreductase"/>
    <property type="match status" value="1"/>
</dbReference>
<keyword evidence="2" id="KW-1003">Cell membrane</keyword>
<feature type="transmembrane region" description="Helical" evidence="6">
    <location>
        <begin position="515"/>
        <end position="538"/>
    </location>
</feature>
<name>A0AAP4WXI8_9GAMM</name>
<evidence type="ECO:0000256" key="3">
    <source>
        <dbReference type="ARBA" id="ARBA00022692"/>
    </source>
</evidence>
<feature type="transmembrane region" description="Helical" evidence="6">
    <location>
        <begin position="457"/>
        <end position="473"/>
    </location>
</feature>
<accession>A0AAP4WXI8</accession>
<feature type="transmembrane region" description="Helical" evidence="6">
    <location>
        <begin position="636"/>
        <end position="656"/>
    </location>
</feature>
<dbReference type="Proteomes" id="UP001170481">
    <property type="component" value="Unassembled WGS sequence"/>
</dbReference>
<dbReference type="AlphaFoldDB" id="A0AAP4WXI8"/>
<dbReference type="Pfam" id="PF03772">
    <property type="entry name" value="Competence"/>
    <property type="match status" value="1"/>
</dbReference>
<sequence length="970" mass="103964">MNKSSHPARFWLSPASLAQLLAGLVVGIWLSRQGEWGADWQSRSSAGLGAQEGGAHGWAAFMTLSDNLMLATLLLCWLMVAGVLAATLARAFPHSAPDAESRRSRLGALSLRLSAALGVGLVIGLLQQPLVMAEALTRQELWLEGRVEQVNRALPTPDDSVRLVLRVSRCDLFQPTEVPSADAGRQAACQRLLDQRVQLRRYWPRKLPRDVATREALATPWQAGERWRMVVRLVPPHGASNPAFGRSASPAEFDRVAWLWREGIVATGYVRQLSLAQRLAPPGGLAALRLHAEQALWQRCGEGEGEGKGGGEALVDWPGSPCRWLAALTLGKVSALTHDDWDTLNATGLTHLAVVSGLHVGLMASLVLGLSFGVLRLWRPGGWRFSVAPWWLACLAAWSFALLAGLAPPALRAALMVTVGLWMASGRSGLGVWQVWMLALILVLGLDPLALWRPGTWLSFIAVAVLLLAWQGRSRPRGMRGWCLATLRSQWLLTLVMGAALLLSRGQLSWLSLPMNLLMAPLVTLLIVPLGMLGWGLAGLEQLLLFTGLVPSRPAAMLADGVFSGGLWQLLAQGMAQTMEILSSLASTQGRWPQTPMAAGLLDATPSALILTLAVMALLGAWLAEGVPGLDGRLKRLCGSVALCWGLSLAVLALPWSPAALATVGRDAGARATEAASFSPRAPALSLTVHDVGQGLALSLHSHLSPSASDSTDASRQVPRHWRYDLGAASRNASARLPGAMPVAGEPIGVIMSHGDGDHAGGLQALSAEEIAALWVPAGQRARLERQVSWLDEVVMRECVAGRSITLGQLQGQPVRLEMLWPPAGLKARRDNAHSCVVLIAHGARPLALLTGDIGQQQERELQATLRQRLNGRGLPLLVVAHHGSRSSSGDAWLESLAARHAIVSAGRYNPHGHPHPDVVERLARHVECLWHVGLDGALHWEWSPQGERLQPARRAGGIGVRCLGVKSAE</sequence>
<gene>
    <name evidence="9" type="ORF">Q4535_09580</name>
</gene>
<evidence type="ECO:0000259" key="8">
    <source>
        <dbReference type="Pfam" id="PF13567"/>
    </source>
</evidence>
<evidence type="ECO:0000313" key="9">
    <source>
        <dbReference type="EMBL" id="MDO6672367.1"/>
    </source>
</evidence>
<evidence type="ECO:0000256" key="2">
    <source>
        <dbReference type="ARBA" id="ARBA00022475"/>
    </source>
</evidence>
<proteinExistence type="predicted"/>
<dbReference type="InterPro" id="IPR004477">
    <property type="entry name" value="ComEC_N"/>
</dbReference>
<keyword evidence="3 6" id="KW-0812">Transmembrane</keyword>
<dbReference type="Pfam" id="PF13567">
    <property type="entry name" value="DUF4131"/>
    <property type="match status" value="1"/>
</dbReference>
<dbReference type="EMBL" id="JAUORK010000011">
    <property type="protein sequence ID" value="MDO6672367.1"/>
    <property type="molecule type" value="Genomic_DNA"/>
</dbReference>
<comment type="caution">
    <text evidence="9">The sequence shown here is derived from an EMBL/GenBank/DDBJ whole genome shotgun (WGS) entry which is preliminary data.</text>
</comment>
<keyword evidence="4 6" id="KW-1133">Transmembrane helix</keyword>
<feature type="transmembrane region" description="Helical" evidence="6">
    <location>
        <begin position="12"/>
        <end position="30"/>
    </location>
</feature>
<dbReference type="GO" id="GO:0005886">
    <property type="term" value="C:plasma membrane"/>
    <property type="evidence" value="ECO:0007669"/>
    <property type="project" value="UniProtKB-SubCell"/>
</dbReference>
<feature type="domain" description="DUF4131" evidence="8">
    <location>
        <begin position="75"/>
        <end position="272"/>
    </location>
</feature>
<evidence type="ECO:0000256" key="1">
    <source>
        <dbReference type="ARBA" id="ARBA00004651"/>
    </source>
</evidence>